<dbReference type="InterPro" id="IPR045865">
    <property type="entry name" value="ACT-like_dom_sf"/>
</dbReference>
<dbReference type="GO" id="GO:0005829">
    <property type="term" value="C:cytosol"/>
    <property type="evidence" value="ECO:0007669"/>
    <property type="project" value="TreeGrafter"/>
</dbReference>
<evidence type="ECO:0000256" key="2">
    <source>
        <dbReference type="ARBA" id="ARBA00005025"/>
    </source>
</evidence>
<dbReference type="GO" id="GO:0009099">
    <property type="term" value="P:L-valine biosynthetic process"/>
    <property type="evidence" value="ECO:0007669"/>
    <property type="project" value="UniProtKB-UniRule"/>
</dbReference>
<evidence type="ECO:0000256" key="1">
    <source>
        <dbReference type="ARBA" id="ARBA00004974"/>
    </source>
</evidence>
<evidence type="ECO:0000256" key="8">
    <source>
        <dbReference type="RuleBase" id="RU368092"/>
    </source>
</evidence>
<dbReference type="InterPro" id="IPR054480">
    <property type="entry name" value="AHAS_small-like_ACT"/>
</dbReference>
<evidence type="ECO:0000259" key="9">
    <source>
        <dbReference type="PROSITE" id="PS51671"/>
    </source>
</evidence>
<dbReference type="CDD" id="cd04878">
    <property type="entry name" value="ACT_AHAS"/>
    <property type="match status" value="1"/>
</dbReference>
<name>A0A930XXK7_9GAMM</name>
<protein>
    <recommendedName>
        <fullName evidence="8">Acetolactate synthase small subunit</fullName>
        <shortName evidence="8">AHAS</shortName>
        <shortName evidence="8">ALS</shortName>
        <ecNumber evidence="8">2.2.1.6</ecNumber>
    </recommendedName>
    <alternativeName>
        <fullName evidence="8">Acetohydroxy-acid synthase small subunit</fullName>
    </alternativeName>
</protein>
<dbReference type="FunFam" id="3.30.70.1150:FF:000001">
    <property type="entry name" value="Acetolactate synthase small subunit"/>
    <property type="match status" value="1"/>
</dbReference>
<comment type="pathway">
    <text evidence="1 8">Amino-acid biosynthesis; L-isoleucine biosynthesis; L-isoleucine from 2-oxobutanoate: step 1/4.</text>
</comment>
<evidence type="ECO:0000313" key="11">
    <source>
        <dbReference type="Proteomes" id="UP000604381"/>
    </source>
</evidence>
<dbReference type="Proteomes" id="UP000604381">
    <property type="component" value="Unassembled WGS sequence"/>
</dbReference>
<feature type="domain" description="ACT" evidence="9">
    <location>
        <begin position="4"/>
        <end position="78"/>
    </location>
</feature>
<dbReference type="Gene3D" id="3.30.70.1150">
    <property type="entry name" value="ACT-like. Chain A, domain 2"/>
    <property type="match status" value="1"/>
</dbReference>
<dbReference type="Gene3D" id="3.30.70.260">
    <property type="match status" value="1"/>
</dbReference>
<keyword evidence="6 8" id="KW-0100">Branched-chain amino acid biosynthesis</keyword>
<dbReference type="GO" id="GO:0009097">
    <property type="term" value="P:isoleucine biosynthetic process"/>
    <property type="evidence" value="ECO:0007669"/>
    <property type="project" value="UniProtKB-UniRule"/>
</dbReference>
<comment type="similarity">
    <text evidence="3 8">Belongs to the acetolactate synthase small subunit family.</text>
</comment>
<dbReference type="SUPFAM" id="SSF55021">
    <property type="entry name" value="ACT-like"/>
    <property type="match status" value="2"/>
</dbReference>
<keyword evidence="8 10" id="KW-0808">Transferase</keyword>
<comment type="subunit">
    <text evidence="4 8">Dimer of large and small chains.</text>
</comment>
<comment type="caution">
    <text evidence="10">The sequence shown here is derived from an EMBL/GenBank/DDBJ whole genome shotgun (WGS) entry which is preliminary data.</text>
</comment>
<organism evidence="10 11">
    <name type="scientific">Candidatus Amphirhobacter heronislandensis</name>
    <dbReference type="NCBI Taxonomy" id="1732024"/>
    <lineage>
        <taxon>Bacteria</taxon>
        <taxon>Pseudomonadati</taxon>
        <taxon>Pseudomonadota</taxon>
        <taxon>Gammaproteobacteria</taxon>
        <taxon>Candidatus Tethybacterales</taxon>
        <taxon>Candidatus Tethybacteraceae</taxon>
        <taxon>Candidatus Amphirhobacter</taxon>
    </lineage>
</organism>
<dbReference type="NCBIfam" id="NF008864">
    <property type="entry name" value="PRK11895.1"/>
    <property type="match status" value="1"/>
</dbReference>
<evidence type="ECO:0000256" key="4">
    <source>
        <dbReference type="ARBA" id="ARBA00011744"/>
    </source>
</evidence>
<dbReference type="InterPro" id="IPR004789">
    <property type="entry name" value="Acetalactate_synth_ssu"/>
</dbReference>
<evidence type="ECO:0000256" key="3">
    <source>
        <dbReference type="ARBA" id="ARBA00006341"/>
    </source>
</evidence>
<dbReference type="EMBL" id="JADHEI010000028">
    <property type="protein sequence ID" value="MBF2734739.1"/>
    <property type="molecule type" value="Genomic_DNA"/>
</dbReference>
<comment type="function">
    <text evidence="8">Catalyzes the conversion of 2 pyruvate molecules into acetolactate in the first common step of the biosynthetic pathway of the branched-amino acids such as leucine, isoleucine, and valine.</text>
</comment>
<dbReference type="InterPro" id="IPR039557">
    <property type="entry name" value="AHAS_ACT"/>
</dbReference>
<dbReference type="PANTHER" id="PTHR30239">
    <property type="entry name" value="ACETOLACTATE SYNTHASE SMALL SUBUNIT"/>
    <property type="match status" value="1"/>
</dbReference>
<dbReference type="GO" id="GO:1990610">
    <property type="term" value="F:acetolactate synthase regulator activity"/>
    <property type="evidence" value="ECO:0007669"/>
    <property type="project" value="UniProtKB-UniRule"/>
</dbReference>
<comment type="pathway">
    <text evidence="2 8">Amino-acid biosynthesis; L-valine biosynthesis; L-valine from pyruvate: step 1/4.</text>
</comment>
<accession>A0A930XXK7</accession>
<dbReference type="NCBIfam" id="TIGR00119">
    <property type="entry name" value="acolac_sm"/>
    <property type="match status" value="1"/>
</dbReference>
<gene>
    <name evidence="10" type="primary">ilvN</name>
    <name evidence="10" type="ORF">ISN26_01365</name>
</gene>
<evidence type="ECO:0000256" key="6">
    <source>
        <dbReference type="ARBA" id="ARBA00023304"/>
    </source>
</evidence>
<dbReference type="GO" id="GO:0003984">
    <property type="term" value="F:acetolactate synthase activity"/>
    <property type="evidence" value="ECO:0007669"/>
    <property type="project" value="UniProtKB-UniRule"/>
</dbReference>
<dbReference type="InterPro" id="IPR019455">
    <property type="entry name" value="Acetolactate_synth_ssu_C"/>
</dbReference>
<evidence type="ECO:0000256" key="5">
    <source>
        <dbReference type="ARBA" id="ARBA00022605"/>
    </source>
</evidence>
<dbReference type="FunFam" id="3.30.70.260:FF:000001">
    <property type="entry name" value="Acetolactate synthase, small subunit"/>
    <property type="match status" value="1"/>
</dbReference>
<dbReference type="PANTHER" id="PTHR30239:SF0">
    <property type="entry name" value="ACETOLACTATE SYNTHASE SMALL SUBUNIT 1, CHLOROPLASTIC"/>
    <property type="match status" value="1"/>
</dbReference>
<dbReference type="Pfam" id="PF10369">
    <property type="entry name" value="ALS_ss_C"/>
    <property type="match status" value="1"/>
</dbReference>
<comment type="catalytic activity">
    <reaction evidence="7 8">
        <text>2 pyruvate + H(+) = (2S)-2-acetolactate + CO2</text>
        <dbReference type="Rhea" id="RHEA:25249"/>
        <dbReference type="ChEBI" id="CHEBI:15361"/>
        <dbReference type="ChEBI" id="CHEBI:15378"/>
        <dbReference type="ChEBI" id="CHEBI:16526"/>
        <dbReference type="ChEBI" id="CHEBI:58476"/>
        <dbReference type="EC" id="2.2.1.6"/>
    </reaction>
</comment>
<reference evidence="10" key="1">
    <citation type="submission" date="2020-10" db="EMBL/GenBank/DDBJ databases">
        <title>An improved Amphimedon queenslandica hologenome assembly reveals how three proteobacterial symbionts can extend the metabolic phenotypic of their marine sponge host.</title>
        <authorList>
            <person name="Degnan B."/>
            <person name="Degnan S."/>
            <person name="Xiang X."/>
        </authorList>
    </citation>
    <scope>NUCLEOTIDE SEQUENCE</scope>
    <source>
        <strain evidence="10">AqS2</strain>
    </source>
</reference>
<keyword evidence="5 8" id="KW-0028">Amino-acid biosynthesis</keyword>
<keyword evidence="11" id="KW-1185">Reference proteome</keyword>
<sequence>MRRILAIRLENQPGALSRVVSMFSARAYNIDSLTVASTEDETLSRMTIVTHGSDDVIEQIIKQINKIVDVASVTDITEQRHVERELLLVKVRAANAEVREEMHRLVAVFRGRINDVTDRSFIIEVTGTGGKLDAFLAALPQTSIKETVRTGVAGVTRGRP</sequence>
<proteinExistence type="inferred from homology"/>
<dbReference type="InterPro" id="IPR002912">
    <property type="entry name" value="ACT_dom"/>
</dbReference>
<dbReference type="Pfam" id="PF22629">
    <property type="entry name" value="ACT_AHAS_ss"/>
    <property type="match status" value="1"/>
</dbReference>
<dbReference type="InterPro" id="IPR027271">
    <property type="entry name" value="Acetolactate_synth/TF_NikR_C"/>
</dbReference>
<evidence type="ECO:0000256" key="7">
    <source>
        <dbReference type="ARBA" id="ARBA00048670"/>
    </source>
</evidence>
<dbReference type="PROSITE" id="PS51671">
    <property type="entry name" value="ACT"/>
    <property type="match status" value="1"/>
</dbReference>
<dbReference type="EC" id="2.2.1.6" evidence="8"/>
<dbReference type="AlphaFoldDB" id="A0A930XXK7"/>
<evidence type="ECO:0000313" key="10">
    <source>
        <dbReference type="EMBL" id="MBF2734739.1"/>
    </source>
</evidence>